<dbReference type="GO" id="GO:0005886">
    <property type="term" value="C:plasma membrane"/>
    <property type="evidence" value="ECO:0007669"/>
    <property type="project" value="UniProtKB-SubCell"/>
</dbReference>
<evidence type="ECO:0000256" key="7">
    <source>
        <dbReference type="SAM" id="Phobius"/>
    </source>
</evidence>
<dbReference type="PANTHER" id="PTHR23517">
    <property type="entry name" value="RESISTANCE PROTEIN MDTM, PUTATIVE-RELATED-RELATED"/>
    <property type="match status" value="1"/>
</dbReference>
<dbReference type="OrthoDB" id="9810492at2"/>
<evidence type="ECO:0000313" key="9">
    <source>
        <dbReference type="EMBL" id="SEC67462.1"/>
    </source>
</evidence>
<evidence type="ECO:0000256" key="1">
    <source>
        <dbReference type="ARBA" id="ARBA00004651"/>
    </source>
</evidence>
<protein>
    <submittedName>
        <fullName evidence="9">Predicted arabinose efflux permease, MFS family</fullName>
    </submittedName>
</protein>
<dbReference type="GO" id="GO:0022857">
    <property type="term" value="F:transmembrane transporter activity"/>
    <property type="evidence" value="ECO:0007669"/>
    <property type="project" value="InterPro"/>
</dbReference>
<feature type="transmembrane region" description="Helical" evidence="7">
    <location>
        <begin position="242"/>
        <end position="264"/>
    </location>
</feature>
<dbReference type="InterPro" id="IPR005829">
    <property type="entry name" value="Sugar_transporter_CS"/>
</dbReference>
<keyword evidence="4 7" id="KW-0812">Transmembrane</keyword>
<organism evidence="9 10">
    <name type="scientific">Bradyrhizobium lablabi</name>
    <dbReference type="NCBI Taxonomy" id="722472"/>
    <lineage>
        <taxon>Bacteria</taxon>
        <taxon>Pseudomonadati</taxon>
        <taxon>Pseudomonadota</taxon>
        <taxon>Alphaproteobacteria</taxon>
        <taxon>Hyphomicrobiales</taxon>
        <taxon>Nitrobacteraceae</taxon>
        <taxon>Bradyrhizobium</taxon>
    </lineage>
</organism>
<evidence type="ECO:0000256" key="5">
    <source>
        <dbReference type="ARBA" id="ARBA00022989"/>
    </source>
</evidence>
<dbReference type="PROSITE" id="PS00216">
    <property type="entry name" value="SUGAR_TRANSPORT_1"/>
    <property type="match status" value="2"/>
</dbReference>
<evidence type="ECO:0000313" key="10">
    <source>
        <dbReference type="Proteomes" id="UP000183208"/>
    </source>
</evidence>
<feature type="domain" description="Major facilitator superfamily (MFS) profile" evidence="8">
    <location>
        <begin position="1"/>
        <end position="383"/>
    </location>
</feature>
<feature type="transmembrane region" description="Helical" evidence="7">
    <location>
        <begin position="20"/>
        <end position="42"/>
    </location>
</feature>
<dbReference type="PANTHER" id="PTHR23517:SF3">
    <property type="entry name" value="INTEGRAL MEMBRANE TRANSPORT PROTEIN"/>
    <property type="match status" value="1"/>
</dbReference>
<dbReference type="Proteomes" id="UP000183208">
    <property type="component" value="Unassembled WGS sequence"/>
</dbReference>
<proteinExistence type="predicted"/>
<evidence type="ECO:0000256" key="6">
    <source>
        <dbReference type="ARBA" id="ARBA00023136"/>
    </source>
</evidence>
<feature type="transmembrane region" description="Helical" evidence="7">
    <location>
        <begin position="359"/>
        <end position="379"/>
    </location>
</feature>
<gene>
    <name evidence="9" type="ORF">SAMN05444171_2002</name>
</gene>
<dbReference type="EMBL" id="FNTI01000001">
    <property type="protein sequence ID" value="SEC67462.1"/>
    <property type="molecule type" value="Genomic_DNA"/>
</dbReference>
<comment type="subcellular location">
    <subcellularLocation>
        <location evidence="1">Cell membrane</location>
        <topology evidence="1">Multi-pass membrane protein</topology>
    </subcellularLocation>
</comment>
<dbReference type="AlphaFoldDB" id="A0A1M6VMR1"/>
<dbReference type="InterPro" id="IPR036259">
    <property type="entry name" value="MFS_trans_sf"/>
</dbReference>
<dbReference type="InterPro" id="IPR020846">
    <property type="entry name" value="MFS_dom"/>
</dbReference>
<accession>A0A1M6VMR1</accession>
<dbReference type="InterPro" id="IPR011701">
    <property type="entry name" value="MFS"/>
</dbReference>
<evidence type="ECO:0000256" key="4">
    <source>
        <dbReference type="ARBA" id="ARBA00022692"/>
    </source>
</evidence>
<dbReference type="PROSITE" id="PS50850">
    <property type="entry name" value="MFS"/>
    <property type="match status" value="1"/>
</dbReference>
<name>A0A1M6VMR1_9BRAD</name>
<evidence type="ECO:0000256" key="3">
    <source>
        <dbReference type="ARBA" id="ARBA00022475"/>
    </source>
</evidence>
<feature type="transmembrane region" description="Helical" evidence="7">
    <location>
        <begin position="285"/>
        <end position="306"/>
    </location>
</feature>
<keyword evidence="3" id="KW-1003">Cell membrane</keyword>
<feature type="transmembrane region" description="Helical" evidence="7">
    <location>
        <begin position="88"/>
        <end position="110"/>
    </location>
</feature>
<keyword evidence="5 7" id="KW-1133">Transmembrane helix</keyword>
<sequence length="389" mass="39733">MCLLVGVNQLGFGAMVPSLPLYASSFGVSASAIGLAVAAYGLARFLAVLPGGQLADRWGRRPVLAIGGLISAVGSFWCAEAHSFVEFILARIVAGAGAGIILTIGQIVLADISPPDRRGRNIATYQAAFLLGFGVGPFPGGLLAGAYGLAAPFLMTGVASLLTTAIAWFLVSETRSARTSAVASGKAAEIPFIRQMLGLLSHRGFLLVSLISLMNAVVRTGGLFALIPLLATTTLGLSVTEIGFAMMVSGVFGFVAAYPAGWLADRIGRKAVIVPSTVLTGMSMVLFCYAPSYAWFIAASIVWSVAASISSSAPAAYVVDTAPAGMNASAMTAFRMTADAGYVIGPPGLGLLADLTSSTVAIISASVVLVSLGAIFAVTSPEKRSSAQR</sequence>
<feature type="transmembrane region" description="Helical" evidence="7">
    <location>
        <begin position="149"/>
        <end position="171"/>
    </location>
</feature>
<evidence type="ECO:0000259" key="8">
    <source>
        <dbReference type="PROSITE" id="PS50850"/>
    </source>
</evidence>
<dbReference type="CDD" id="cd17325">
    <property type="entry name" value="MFS_MdtG_SLC18_like"/>
    <property type="match status" value="1"/>
</dbReference>
<feature type="transmembrane region" description="Helical" evidence="7">
    <location>
        <begin position="204"/>
        <end position="230"/>
    </location>
</feature>
<dbReference type="Gene3D" id="1.20.1250.20">
    <property type="entry name" value="MFS general substrate transporter like domains"/>
    <property type="match status" value="2"/>
</dbReference>
<dbReference type="Pfam" id="PF07690">
    <property type="entry name" value="MFS_1"/>
    <property type="match status" value="1"/>
</dbReference>
<feature type="transmembrane region" description="Helical" evidence="7">
    <location>
        <begin position="63"/>
        <end position="82"/>
    </location>
</feature>
<dbReference type="SUPFAM" id="SSF103473">
    <property type="entry name" value="MFS general substrate transporter"/>
    <property type="match status" value="1"/>
</dbReference>
<dbReference type="RefSeq" id="WP_074818284.1">
    <property type="nucleotide sequence ID" value="NZ_FNTI01000001.1"/>
</dbReference>
<reference evidence="9 10" key="1">
    <citation type="submission" date="2016-10" db="EMBL/GenBank/DDBJ databases">
        <authorList>
            <person name="de Groot N.N."/>
        </authorList>
    </citation>
    <scope>NUCLEOTIDE SEQUENCE [LARGE SCALE GENOMIC DNA]</scope>
    <source>
        <strain evidence="9 10">GAS522</strain>
    </source>
</reference>
<feature type="transmembrane region" description="Helical" evidence="7">
    <location>
        <begin position="122"/>
        <end position="143"/>
    </location>
</feature>
<evidence type="ECO:0000256" key="2">
    <source>
        <dbReference type="ARBA" id="ARBA00022448"/>
    </source>
</evidence>
<keyword evidence="2" id="KW-0813">Transport</keyword>
<dbReference type="InterPro" id="IPR050171">
    <property type="entry name" value="MFS_Transporters"/>
</dbReference>
<keyword evidence="6 7" id="KW-0472">Membrane</keyword>